<keyword evidence="1" id="KW-0805">Transcription regulation</keyword>
<keyword evidence="3" id="KW-0804">Transcription</keyword>
<evidence type="ECO:0000256" key="3">
    <source>
        <dbReference type="ARBA" id="ARBA00023163"/>
    </source>
</evidence>
<sequence length="248" mass="28335">MDKISAPIKQRIIKYIEFKGFEKLKYFETLGVAASNFRSSSLKSEVGGELIAKILSLNSDLSPDWLLIGKEPMIKDKKDTLNEFQSTYDREQKKLIPLYDGVVTAGNYETAVLDPTREPVEMIDAGDWFRDATAAMRVHGDSMYPEYKSGSIAALREVQNKRLVVYGQDYLIETSEYRVIKRLQKSDLPQNWLACSVNEEKYESTGRLIHEPFDVHIDDVTRLYQVLGNVKRNQSSTVIHTSKSNKNN</sequence>
<dbReference type="Gene3D" id="2.10.109.10">
    <property type="entry name" value="Umud Fragment, subunit A"/>
    <property type="match status" value="1"/>
</dbReference>
<dbReference type="RefSeq" id="WP_290268180.1">
    <property type="nucleotide sequence ID" value="NZ_JAUFQQ010000005.1"/>
</dbReference>
<accession>A0ABV5FJC5</accession>
<dbReference type="InterPro" id="IPR036286">
    <property type="entry name" value="LexA/Signal_pep-like_sf"/>
</dbReference>
<name>A0ABV5FJC5_9FLAO</name>
<proteinExistence type="predicted"/>
<evidence type="ECO:0000259" key="4">
    <source>
        <dbReference type="Pfam" id="PF00717"/>
    </source>
</evidence>
<dbReference type="PANTHER" id="PTHR40661">
    <property type="match status" value="1"/>
</dbReference>
<dbReference type="SUPFAM" id="SSF51306">
    <property type="entry name" value="LexA/Signal peptidase"/>
    <property type="match status" value="1"/>
</dbReference>
<keyword evidence="2" id="KW-0238">DNA-binding</keyword>
<protein>
    <submittedName>
        <fullName evidence="5">Helix-turn-helix transcriptional regulator</fullName>
    </submittedName>
</protein>
<dbReference type="PANTHER" id="PTHR40661:SF1">
    <property type="entry name" value="HTH CRO_C1-TYPE DOMAIN-CONTAINING PROTEIN"/>
    <property type="match status" value="1"/>
</dbReference>
<evidence type="ECO:0000313" key="5">
    <source>
        <dbReference type="EMBL" id="MFB9063646.1"/>
    </source>
</evidence>
<dbReference type="InterPro" id="IPR015927">
    <property type="entry name" value="Peptidase_S24_S26A/B/C"/>
</dbReference>
<keyword evidence="6" id="KW-1185">Reference proteome</keyword>
<dbReference type="Proteomes" id="UP001589589">
    <property type="component" value="Unassembled WGS sequence"/>
</dbReference>
<organism evidence="5 6">
    <name type="scientific">Flavobacterium branchiarum</name>
    <dbReference type="NCBI Taxonomy" id="1114870"/>
    <lineage>
        <taxon>Bacteria</taxon>
        <taxon>Pseudomonadati</taxon>
        <taxon>Bacteroidota</taxon>
        <taxon>Flavobacteriia</taxon>
        <taxon>Flavobacteriales</taxon>
        <taxon>Flavobacteriaceae</taxon>
        <taxon>Flavobacterium</taxon>
    </lineage>
</organism>
<evidence type="ECO:0000256" key="2">
    <source>
        <dbReference type="ARBA" id="ARBA00023125"/>
    </source>
</evidence>
<evidence type="ECO:0000256" key="1">
    <source>
        <dbReference type="ARBA" id="ARBA00023015"/>
    </source>
</evidence>
<dbReference type="EMBL" id="JBHMEX010000023">
    <property type="protein sequence ID" value="MFB9063646.1"/>
    <property type="molecule type" value="Genomic_DNA"/>
</dbReference>
<feature type="domain" description="Peptidase S24/S26A/S26B/S26C" evidence="4">
    <location>
        <begin position="97"/>
        <end position="193"/>
    </location>
</feature>
<dbReference type="Pfam" id="PF00717">
    <property type="entry name" value="Peptidase_S24"/>
    <property type="match status" value="1"/>
</dbReference>
<reference evidence="5 6" key="1">
    <citation type="submission" date="2024-09" db="EMBL/GenBank/DDBJ databases">
        <authorList>
            <person name="Sun Q."/>
            <person name="Mori K."/>
        </authorList>
    </citation>
    <scope>NUCLEOTIDE SEQUENCE [LARGE SCALE GENOMIC DNA]</scope>
    <source>
        <strain evidence="5 6">CECT 7908</strain>
    </source>
</reference>
<dbReference type="CDD" id="cd06529">
    <property type="entry name" value="S24_LexA-like"/>
    <property type="match status" value="1"/>
</dbReference>
<comment type="caution">
    <text evidence="5">The sequence shown here is derived from an EMBL/GenBank/DDBJ whole genome shotgun (WGS) entry which is preliminary data.</text>
</comment>
<gene>
    <name evidence="5" type="ORF">ACFFUQ_06390</name>
</gene>
<evidence type="ECO:0000313" key="6">
    <source>
        <dbReference type="Proteomes" id="UP001589589"/>
    </source>
</evidence>
<dbReference type="InterPro" id="IPR039418">
    <property type="entry name" value="LexA-like"/>
</dbReference>